<evidence type="ECO:0000256" key="6">
    <source>
        <dbReference type="ARBA" id="ARBA00022679"/>
    </source>
</evidence>
<dbReference type="SUPFAM" id="SSF51445">
    <property type="entry name" value="(Trans)glycosidases"/>
    <property type="match status" value="1"/>
</dbReference>
<evidence type="ECO:0000313" key="10">
    <source>
        <dbReference type="EMBL" id="SEH74989.1"/>
    </source>
</evidence>
<evidence type="ECO:0000256" key="8">
    <source>
        <dbReference type="ARBA" id="ARBA00031423"/>
    </source>
</evidence>
<evidence type="ECO:0000313" key="11">
    <source>
        <dbReference type="Proteomes" id="UP000176204"/>
    </source>
</evidence>
<dbReference type="Gene3D" id="3.20.20.80">
    <property type="entry name" value="Glycosidases"/>
    <property type="match status" value="1"/>
</dbReference>
<dbReference type="PANTHER" id="PTHR32438:SF5">
    <property type="entry name" value="4-ALPHA-GLUCANOTRANSFERASE DPE1, CHLOROPLASTIC_AMYLOPLASTIC"/>
    <property type="match status" value="1"/>
</dbReference>
<dbReference type="EC" id="2.4.1.25" evidence="3"/>
<dbReference type="Proteomes" id="UP000176204">
    <property type="component" value="Chromosome I"/>
</dbReference>
<organism evidence="10 11">
    <name type="scientific">Akkermansia glycaniphila</name>
    <dbReference type="NCBI Taxonomy" id="1679444"/>
    <lineage>
        <taxon>Bacteria</taxon>
        <taxon>Pseudomonadati</taxon>
        <taxon>Verrucomicrobiota</taxon>
        <taxon>Verrucomicrobiia</taxon>
        <taxon>Verrucomicrobiales</taxon>
        <taxon>Akkermansiaceae</taxon>
        <taxon>Akkermansia</taxon>
    </lineage>
</organism>
<evidence type="ECO:0000256" key="2">
    <source>
        <dbReference type="ARBA" id="ARBA00005684"/>
    </source>
</evidence>
<dbReference type="STRING" id="1679444.PYTT_0433"/>
<reference evidence="11" key="1">
    <citation type="submission" date="2016-09" db="EMBL/GenBank/DDBJ databases">
        <authorList>
            <person name="Koehorst J."/>
        </authorList>
    </citation>
    <scope>NUCLEOTIDE SEQUENCE [LARGE SCALE GENOMIC DNA]</scope>
</reference>
<keyword evidence="11" id="KW-1185">Reference proteome</keyword>
<dbReference type="AlphaFoldDB" id="A0A1H6KML8"/>
<dbReference type="InterPro" id="IPR003385">
    <property type="entry name" value="Glyco_hydro_77"/>
</dbReference>
<dbReference type="PANTHER" id="PTHR32438">
    <property type="entry name" value="4-ALPHA-GLUCANOTRANSFERASE DPE1, CHLOROPLASTIC/AMYLOPLASTIC"/>
    <property type="match status" value="1"/>
</dbReference>
<evidence type="ECO:0000256" key="1">
    <source>
        <dbReference type="ARBA" id="ARBA00000439"/>
    </source>
</evidence>
<name>A0A1H6KML8_9BACT</name>
<keyword evidence="7" id="KW-0119">Carbohydrate metabolism</keyword>
<proteinExistence type="inferred from homology"/>
<dbReference type="InterPro" id="IPR017853">
    <property type="entry name" value="GH"/>
</dbReference>
<dbReference type="RefSeq" id="WP_067773863.1">
    <property type="nucleotide sequence ID" value="NZ_LT629973.1"/>
</dbReference>
<comment type="similarity">
    <text evidence="2">Belongs to the disproportionating enzyme family.</text>
</comment>
<evidence type="ECO:0000256" key="5">
    <source>
        <dbReference type="ARBA" id="ARBA00022676"/>
    </source>
</evidence>
<evidence type="ECO:0000256" key="3">
    <source>
        <dbReference type="ARBA" id="ARBA00012560"/>
    </source>
</evidence>
<dbReference type="GO" id="GO:0005975">
    <property type="term" value="P:carbohydrate metabolic process"/>
    <property type="evidence" value="ECO:0007669"/>
    <property type="project" value="InterPro"/>
</dbReference>
<keyword evidence="5" id="KW-0328">Glycosyltransferase</keyword>
<dbReference type="KEGG" id="agl:PYTT_0433"/>
<gene>
    <name evidence="10" type="ORF">PYTT_0433</name>
</gene>
<dbReference type="SMR" id="A0A1H6KML8"/>
<evidence type="ECO:0000256" key="4">
    <source>
        <dbReference type="ARBA" id="ARBA00020295"/>
    </source>
</evidence>
<dbReference type="EMBL" id="LT629973">
    <property type="protein sequence ID" value="SEH74989.1"/>
    <property type="molecule type" value="Genomic_DNA"/>
</dbReference>
<dbReference type="Pfam" id="PF02446">
    <property type="entry name" value="Glyco_hydro_77"/>
    <property type="match status" value="1"/>
</dbReference>
<dbReference type="GO" id="GO:0004134">
    <property type="term" value="F:4-alpha-glucanotransferase activity"/>
    <property type="evidence" value="ECO:0007669"/>
    <property type="project" value="UniProtKB-EC"/>
</dbReference>
<comment type="catalytic activity">
    <reaction evidence="1">
        <text>Transfers a segment of a (1-&gt;4)-alpha-D-glucan to a new position in an acceptor, which may be glucose or a (1-&gt;4)-alpha-D-glucan.</text>
        <dbReference type="EC" id="2.4.1.25"/>
    </reaction>
</comment>
<protein>
    <recommendedName>
        <fullName evidence="4">4-alpha-glucanotransferase</fullName>
        <ecNumber evidence="3">2.4.1.25</ecNumber>
    </recommendedName>
    <alternativeName>
        <fullName evidence="8">Amylomaltase</fullName>
    </alternativeName>
    <alternativeName>
        <fullName evidence="9">Disproportionating enzyme</fullName>
    </alternativeName>
</protein>
<dbReference type="OrthoDB" id="9811841at2"/>
<evidence type="ECO:0000256" key="9">
    <source>
        <dbReference type="ARBA" id="ARBA00031501"/>
    </source>
</evidence>
<evidence type="ECO:0000256" key="7">
    <source>
        <dbReference type="ARBA" id="ARBA00023277"/>
    </source>
</evidence>
<sequence>MKNARMTGVLLPLFSLRRKNDHGIGDLAALKEWIDWAADHGVGFLQLLPVNALGEGEAPSPYSAVSSVALEPMYLALEPEWVPGLPELAQPSEIGMDALHPASDPALVDYARVRAWKAVMLKRAWDVFRDGEAFEGRRRDFQDWVLLQDAWLDDFACFRVMSRLFGSCEWWKWPEQDPDRVRLMSEEYGDAMLYEKWLQWLAFMQWDDVRRYADSRGVALMGDIPIGVAMASADVFFERRNFDVSWSGGAPAEGDFADDPFTAKWGQNWGIPLYRWEEMAEDGFAWWKRRIRMTTRIFRMYRVDHILGFYRIYAFPWIPEENPVYLSLTPDEAAARCGGRRPGFQPRPDWTEEDRKLNLAQGDRLLRVLLEADPSAVVIGEDLGCVPDYVRPDLQLLRIAGFKIPHWEIREDGHIVMGDAYHPCSFAVYATHDFPPIVDTWNECWEKVKAFRGAEAAQPVPGKEEMDALKAGYEDGRRVLMCFAEFCGMNEETVLAAWNPQIKNAMFDALLACRSRYVAMMWTELFDDGRRLNVPGTVGGINWRPRMGFTAEEAAGMEQSRWLAGLAEKNGRV</sequence>
<keyword evidence="6 10" id="KW-0808">Transferase</keyword>
<accession>A0A1H6KML8</accession>